<sequence>MVGVRWSITQLALKVLAATSEMSAPTGPGGRTVHLKNATVWIEARPGQAERQVLHRTVLLDVSPVEGTLAFLTGPTGTNLPANQVPLLQPL</sequence>
<dbReference type="EMBL" id="FWWU01000003">
    <property type="protein sequence ID" value="SMB78997.1"/>
    <property type="molecule type" value="Genomic_DNA"/>
</dbReference>
<dbReference type="Proteomes" id="UP000192582">
    <property type="component" value="Unassembled WGS sequence"/>
</dbReference>
<keyword evidence="2" id="KW-1185">Reference proteome</keyword>
<name>A0A1W1UD51_9DEIO</name>
<dbReference type="RefSeq" id="WP_139806400.1">
    <property type="nucleotide sequence ID" value="NZ_FWWU01000003.1"/>
</dbReference>
<protein>
    <submittedName>
        <fullName evidence="1">Uncharacterized protein</fullName>
    </submittedName>
</protein>
<reference evidence="1 2" key="1">
    <citation type="submission" date="2017-04" db="EMBL/GenBank/DDBJ databases">
        <authorList>
            <person name="Afonso C.L."/>
            <person name="Miller P.J."/>
            <person name="Scott M.A."/>
            <person name="Spackman E."/>
            <person name="Goraichik I."/>
            <person name="Dimitrov K.M."/>
            <person name="Suarez D.L."/>
            <person name="Swayne D.E."/>
        </authorList>
    </citation>
    <scope>NUCLEOTIDE SEQUENCE [LARGE SCALE GENOMIC DNA]</scope>
    <source>
        <strain evidence="1 2">KR-140</strain>
    </source>
</reference>
<accession>A0A1W1UD51</accession>
<gene>
    <name evidence="1" type="ORF">SAMN00790413_05719</name>
</gene>
<evidence type="ECO:0000313" key="2">
    <source>
        <dbReference type="Proteomes" id="UP000192582"/>
    </source>
</evidence>
<organism evidence="1 2">
    <name type="scientific">Deinococcus hopiensis KR-140</name>
    <dbReference type="NCBI Taxonomy" id="695939"/>
    <lineage>
        <taxon>Bacteria</taxon>
        <taxon>Thermotogati</taxon>
        <taxon>Deinococcota</taxon>
        <taxon>Deinococci</taxon>
        <taxon>Deinococcales</taxon>
        <taxon>Deinococcaceae</taxon>
        <taxon>Deinococcus</taxon>
    </lineage>
</organism>
<evidence type="ECO:0000313" key="1">
    <source>
        <dbReference type="EMBL" id="SMB78997.1"/>
    </source>
</evidence>
<dbReference type="STRING" id="695939.SAMN00790413_05719"/>
<dbReference type="AlphaFoldDB" id="A0A1W1UD51"/>
<proteinExistence type="predicted"/>